<dbReference type="EMBL" id="JAIWYP010000003">
    <property type="protein sequence ID" value="KAH3854719.1"/>
    <property type="molecule type" value="Genomic_DNA"/>
</dbReference>
<proteinExistence type="predicted"/>
<accession>A0A9D4LBH1</accession>
<reference evidence="1" key="2">
    <citation type="submission" date="2020-11" db="EMBL/GenBank/DDBJ databases">
        <authorList>
            <person name="McCartney M.A."/>
            <person name="Auch B."/>
            <person name="Kono T."/>
            <person name="Mallez S."/>
            <person name="Becker A."/>
            <person name="Gohl D.M."/>
            <person name="Silverstein K.A.T."/>
            <person name="Koren S."/>
            <person name="Bechman K.B."/>
            <person name="Herman A."/>
            <person name="Abrahante J.E."/>
            <person name="Garbe J."/>
        </authorList>
    </citation>
    <scope>NUCLEOTIDE SEQUENCE</scope>
    <source>
        <strain evidence="1">Duluth1</strain>
        <tissue evidence="1">Whole animal</tissue>
    </source>
</reference>
<dbReference type="Proteomes" id="UP000828390">
    <property type="component" value="Unassembled WGS sequence"/>
</dbReference>
<organism evidence="1 2">
    <name type="scientific">Dreissena polymorpha</name>
    <name type="common">Zebra mussel</name>
    <name type="synonym">Mytilus polymorpha</name>
    <dbReference type="NCBI Taxonomy" id="45954"/>
    <lineage>
        <taxon>Eukaryota</taxon>
        <taxon>Metazoa</taxon>
        <taxon>Spiralia</taxon>
        <taxon>Lophotrochozoa</taxon>
        <taxon>Mollusca</taxon>
        <taxon>Bivalvia</taxon>
        <taxon>Autobranchia</taxon>
        <taxon>Heteroconchia</taxon>
        <taxon>Euheterodonta</taxon>
        <taxon>Imparidentia</taxon>
        <taxon>Neoheterodontei</taxon>
        <taxon>Myida</taxon>
        <taxon>Dreissenoidea</taxon>
        <taxon>Dreissenidae</taxon>
        <taxon>Dreissena</taxon>
    </lineage>
</organism>
<gene>
    <name evidence="1" type="ORF">DPMN_097268</name>
</gene>
<dbReference type="AlphaFoldDB" id="A0A9D4LBH1"/>
<evidence type="ECO:0000313" key="2">
    <source>
        <dbReference type="Proteomes" id="UP000828390"/>
    </source>
</evidence>
<name>A0A9D4LBH1_DREPO</name>
<sequence>MGILSLTRPAVLTYACYTRPSVRTYACSIQGYLVFHTTIGSYIRVLSTGVSCLSHDHLSLHTPALYRGILSLTRPSVLTYASSTQGYLVSHTTICPYIRLLCTTICSCIGLLYTWVSCLSHDHLSLHTPAIHDHLFVHTPALYRGILSLTRSAVLTDSRSIQGYLVSYTVVSP</sequence>
<comment type="caution">
    <text evidence="1">The sequence shown here is derived from an EMBL/GenBank/DDBJ whole genome shotgun (WGS) entry which is preliminary data.</text>
</comment>
<reference evidence="1" key="1">
    <citation type="journal article" date="2019" name="bioRxiv">
        <title>The Genome of the Zebra Mussel, Dreissena polymorpha: A Resource for Invasive Species Research.</title>
        <authorList>
            <person name="McCartney M.A."/>
            <person name="Auch B."/>
            <person name="Kono T."/>
            <person name="Mallez S."/>
            <person name="Zhang Y."/>
            <person name="Obille A."/>
            <person name="Becker A."/>
            <person name="Abrahante J.E."/>
            <person name="Garbe J."/>
            <person name="Badalamenti J.P."/>
            <person name="Herman A."/>
            <person name="Mangelson H."/>
            <person name="Liachko I."/>
            <person name="Sullivan S."/>
            <person name="Sone E.D."/>
            <person name="Koren S."/>
            <person name="Silverstein K.A.T."/>
            <person name="Beckman K.B."/>
            <person name="Gohl D.M."/>
        </authorList>
    </citation>
    <scope>NUCLEOTIDE SEQUENCE</scope>
    <source>
        <strain evidence="1">Duluth1</strain>
        <tissue evidence="1">Whole animal</tissue>
    </source>
</reference>
<keyword evidence="2" id="KW-1185">Reference proteome</keyword>
<protein>
    <submittedName>
        <fullName evidence="1">Uncharacterized protein</fullName>
    </submittedName>
</protein>
<evidence type="ECO:0000313" key="1">
    <source>
        <dbReference type="EMBL" id="KAH3854719.1"/>
    </source>
</evidence>